<feature type="transmembrane region" description="Helical" evidence="6">
    <location>
        <begin position="166"/>
        <end position="184"/>
    </location>
</feature>
<evidence type="ECO:0000313" key="8">
    <source>
        <dbReference type="Proteomes" id="UP000034103"/>
    </source>
</evidence>
<feature type="transmembrane region" description="Helical" evidence="6">
    <location>
        <begin position="48"/>
        <end position="66"/>
    </location>
</feature>
<keyword evidence="4 6" id="KW-1133">Transmembrane helix</keyword>
<feature type="transmembrane region" description="Helical" evidence="6">
    <location>
        <begin position="237"/>
        <end position="261"/>
    </location>
</feature>
<evidence type="ECO:0000256" key="3">
    <source>
        <dbReference type="ARBA" id="ARBA00022692"/>
    </source>
</evidence>
<dbReference type="EMBL" id="CP011304">
    <property type="protein sequence ID" value="AKE63472.1"/>
    <property type="molecule type" value="Genomic_DNA"/>
</dbReference>
<evidence type="ECO:0000256" key="5">
    <source>
        <dbReference type="ARBA" id="ARBA00023136"/>
    </source>
</evidence>
<keyword evidence="5 6" id="KW-0472">Membrane</keyword>
<name>A0A0F6U247_MICAE</name>
<feature type="transmembrane region" description="Helical" evidence="6">
    <location>
        <begin position="204"/>
        <end position="225"/>
    </location>
</feature>
<dbReference type="PATRIC" id="fig|1641812.3.peg.1154"/>
<evidence type="ECO:0000256" key="1">
    <source>
        <dbReference type="ARBA" id="ARBA00004651"/>
    </source>
</evidence>
<dbReference type="InterPro" id="IPR022791">
    <property type="entry name" value="L-PG_synthase/AglD"/>
</dbReference>
<evidence type="ECO:0000256" key="4">
    <source>
        <dbReference type="ARBA" id="ARBA00022989"/>
    </source>
</evidence>
<keyword evidence="2" id="KW-1003">Cell membrane</keyword>
<dbReference type="Proteomes" id="UP000034103">
    <property type="component" value="Chromosome"/>
</dbReference>
<accession>A0A0F6U247</accession>
<protein>
    <submittedName>
        <fullName evidence="7">Membrane protein, putative</fullName>
    </submittedName>
</protein>
<sequence>MYKKILRFAPIILSLSLFILAVWAISQEFKHYTFAQLLASLDHITTSHKLEAIFCMALGYLSMTGYDRLGFYYINHPLALGTIIRTAFISYAFGNTIGLTLFSGTAIRYRFYAPAGVGVVDIAKVITFTHLSFWLGMLGIGGLSFLVDPQRIPQLLKLPFLTTKPLGIIFLLLVAGYFFLTISYKKPIKIGQENIYLPPWNLSLALILVTFIDWILAARVLYLLLPSNYNTSFLGFFGLYVFAMTAGVLSNVPGGIGVFEFILLRLRPEYVSTGELLGSLIAYRAIYYFLPLIVAFVWLLGYETRRK</sequence>
<dbReference type="RefSeq" id="WP_046661307.1">
    <property type="nucleotide sequence ID" value="NZ_CP011304.1"/>
</dbReference>
<evidence type="ECO:0000256" key="6">
    <source>
        <dbReference type="SAM" id="Phobius"/>
    </source>
</evidence>
<dbReference type="HOGENOM" id="CLU_056539_0_1_3"/>
<gene>
    <name evidence="7" type="ORF">MYAER_1114</name>
</gene>
<dbReference type="GO" id="GO:0005886">
    <property type="term" value="C:plasma membrane"/>
    <property type="evidence" value="ECO:0007669"/>
    <property type="project" value="UniProtKB-SubCell"/>
</dbReference>
<keyword evidence="3 6" id="KW-0812">Transmembrane</keyword>
<feature type="transmembrane region" description="Helical" evidence="6">
    <location>
        <begin position="122"/>
        <end position="146"/>
    </location>
</feature>
<feature type="transmembrane region" description="Helical" evidence="6">
    <location>
        <begin position="281"/>
        <end position="302"/>
    </location>
</feature>
<reference evidence="7 8" key="1">
    <citation type="journal article" date="2015" name="Genome Announc.">
        <title>Complete Genome Sequence of Microcystis aeruginosa NIES-2549, a Bloom-Forming Cyanobacterium from Lake Kasumigaura, Japan.</title>
        <authorList>
            <person name="Yamaguchi H."/>
            <person name="Suzuki S."/>
            <person name="Tanabe Y."/>
            <person name="Osana Y."/>
            <person name="Shimura Y."/>
            <person name="Ishida K."/>
            <person name="Kawachi M."/>
        </authorList>
    </citation>
    <scope>NUCLEOTIDE SEQUENCE [LARGE SCALE GENOMIC DNA]</scope>
    <source>
        <strain evidence="7 8">NIES-2549</strain>
    </source>
</reference>
<feature type="transmembrane region" description="Helical" evidence="6">
    <location>
        <begin position="78"/>
        <end position="102"/>
    </location>
</feature>
<dbReference type="AlphaFoldDB" id="A0A0F6U247"/>
<comment type="subcellular location">
    <subcellularLocation>
        <location evidence="1">Cell membrane</location>
        <topology evidence="1">Multi-pass membrane protein</topology>
    </subcellularLocation>
</comment>
<evidence type="ECO:0000256" key="2">
    <source>
        <dbReference type="ARBA" id="ARBA00022475"/>
    </source>
</evidence>
<organism evidence="7 8">
    <name type="scientific">Microcystis aeruginosa NIES-2549</name>
    <dbReference type="NCBI Taxonomy" id="1641812"/>
    <lineage>
        <taxon>Bacteria</taxon>
        <taxon>Bacillati</taxon>
        <taxon>Cyanobacteriota</taxon>
        <taxon>Cyanophyceae</taxon>
        <taxon>Oscillatoriophycideae</taxon>
        <taxon>Chroococcales</taxon>
        <taxon>Microcystaceae</taxon>
        <taxon>Microcystis</taxon>
    </lineage>
</organism>
<dbReference type="Pfam" id="PF03706">
    <property type="entry name" value="LPG_synthase_TM"/>
    <property type="match status" value="1"/>
</dbReference>
<proteinExistence type="predicted"/>
<evidence type="ECO:0000313" key="7">
    <source>
        <dbReference type="EMBL" id="AKE63472.1"/>
    </source>
</evidence>